<dbReference type="EMBL" id="CP139487">
    <property type="protein sequence ID" value="WPU63177.1"/>
    <property type="molecule type" value="Genomic_DNA"/>
</dbReference>
<keyword evidence="2" id="KW-1185">Reference proteome</keyword>
<protein>
    <submittedName>
        <fullName evidence="1">Uncharacterized protein</fullName>
    </submittedName>
</protein>
<reference evidence="1 2" key="1">
    <citation type="submission" date="2023-11" db="EMBL/GenBank/DDBJ databases">
        <title>Peredibacter starrii A3.12.</title>
        <authorList>
            <person name="Mitchell R.J."/>
        </authorList>
    </citation>
    <scope>NUCLEOTIDE SEQUENCE [LARGE SCALE GENOMIC DNA]</scope>
    <source>
        <strain evidence="1 2">A3.12</strain>
    </source>
</reference>
<gene>
    <name evidence="1" type="ORF">SOO65_10820</name>
</gene>
<accession>A0AAX4HIW5</accession>
<proteinExistence type="predicted"/>
<dbReference type="KEGG" id="psti:SOO65_10820"/>
<name>A0AAX4HIW5_9BACT</name>
<evidence type="ECO:0000313" key="2">
    <source>
        <dbReference type="Proteomes" id="UP001324634"/>
    </source>
</evidence>
<dbReference type="Proteomes" id="UP001324634">
    <property type="component" value="Chromosome"/>
</dbReference>
<dbReference type="Gene3D" id="3.60.60.10">
    <property type="entry name" value="Penicillin V Acylase, Chain A"/>
    <property type="match status" value="1"/>
</dbReference>
<organism evidence="1 2">
    <name type="scientific">Peredibacter starrii</name>
    <dbReference type="NCBI Taxonomy" id="28202"/>
    <lineage>
        <taxon>Bacteria</taxon>
        <taxon>Pseudomonadati</taxon>
        <taxon>Bdellovibrionota</taxon>
        <taxon>Bacteriovoracia</taxon>
        <taxon>Bacteriovoracales</taxon>
        <taxon>Bacteriovoracaceae</taxon>
        <taxon>Peredibacter</taxon>
    </lineage>
</organism>
<dbReference type="AlphaFoldDB" id="A0AAX4HIW5"/>
<evidence type="ECO:0000313" key="1">
    <source>
        <dbReference type="EMBL" id="WPU63177.1"/>
    </source>
</evidence>
<dbReference type="RefSeq" id="WP_321389414.1">
    <property type="nucleotide sequence ID" value="NZ_CP139487.1"/>
</dbReference>
<sequence>MKTVIVPLIGDPIENLYQLGMREKDSFLKIEARVMKLLSQNVVLRVGQEILSRARILMKKKEESFFDQCVTAYAEGMGIDPVRYFSFLSLFEVAAHYGQLYPELKSILPGCTSVFMKSKDGITHSRLLDFPLIGIFEENPRLYFWQQEGKLPLLNYSSEGLAPLFLQGLHGSGLSFALHHKPGKNYHKDGQSIFKITFETLFEANNLAEVKKEMKKKVSVTKWSLLLLEKSGVVQAMDLDGPALNSESYNVNETSPLIFTNIPLQQDAQGFDHFIKFSEARQNWMKDKLQAAKNEHILDLMTDVEDQKSKKWLHPAATLSTVGAYHVNLTTGLLDVKEGTDAMVKSDEIIQFSLADNGEGKVIKKAHALKPFEEAWKRASRAQSAFDQGEYDIAYHELQMALALMPNSTWKEIIRFYLYLWDFKFVSNSKELALIYKKVKKLNLPESLKDQWVLLIMRLEKRLELAPTVTTNDVQDSYRDLFQQEKLAPKPLFATWMKLLYPRLELLDVFSPHSK</sequence>